<keyword evidence="6" id="KW-0694">RNA-binding</keyword>
<dbReference type="Gene3D" id="3.30.920.30">
    <property type="entry name" value="Hypothetical protein"/>
    <property type="match status" value="1"/>
</dbReference>
<evidence type="ECO:0000256" key="3">
    <source>
        <dbReference type="ARBA" id="ARBA00022722"/>
    </source>
</evidence>
<gene>
    <name evidence="8" type="ORF">BECKLPF1236B_GA0070989_106219</name>
</gene>
<evidence type="ECO:0000256" key="7">
    <source>
        <dbReference type="ARBA" id="ARBA00023016"/>
    </source>
</evidence>
<name>A0A450WBU5_9GAMM</name>
<dbReference type="InterPro" id="IPR012933">
    <property type="entry name" value="HicA_mRNA_interferase"/>
</dbReference>
<proteinExistence type="inferred from homology"/>
<protein>
    <submittedName>
        <fullName evidence="8">Predicted RNA binding protein YcfA, dsRBD-like fold, HicA-like mRNA interferase family</fullName>
    </submittedName>
</protein>
<accession>A0A450WBU5</accession>
<keyword evidence="7" id="KW-0346">Stress response</keyword>
<keyword evidence="4" id="KW-0255">Endonuclease</keyword>
<evidence type="ECO:0000256" key="2">
    <source>
        <dbReference type="ARBA" id="ARBA00022649"/>
    </source>
</evidence>
<keyword evidence="2" id="KW-1277">Toxin-antitoxin system</keyword>
<dbReference type="GO" id="GO:0004519">
    <property type="term" value="F:endonuclease activity"/>
    <property type="evidence" value="ECO:0007669"/>
    <property type="project" value="UniProtKB-KW"/>
</dbReference>
<evidence type="ECO:0000313" key="8">
    <source>
        <dbReference type="EMBL" id="VFK14485.1"/>
    </source>
</evidence>
<evidence type="ECO:0000256" key="1">
    <source>
        <dbReference type="ARBA" id="ARBA00006620"/>
    </source>
</evidence>
<organism evidence="8">
    <name type="scientific">Candidatus Kentrum sp. LPFa</name>
    <dbReference type="NCBI Taxonomy" id="2126335"/>
    <lineage>
        <taxon>Bacteria</taxon>
        <taxon>Pseudomonadati</taxon>
        <taxon>Pseudomonadota</taxon>
        <taxon>Gammaproteobacteria</taxon>
        <taxon>Candidatus Kentrum</taxon>
    </lineage>
</organism>
<keyword evidence="3" id="KW-0540">Nuclease</keyword>
<evidence type="ECO:0000256" key="6">
    <source>
        <dbReference type="ARBA" id="ARBA00022884"/>
    </source>
</evidence>
<dbReference type="GO" id="GO:0016787">
    <property type="term" value="F:hydrolase activity"/>
    <property type="evidence" value="ECO:0007669"/>
    <property type="project" value="UniProtKB-KW"/>
</dbReference>
<dbReference type="EMBL" id="CAADFK010000062">
    <property type="protein sequence ID" value="VFK14485.1"/>
    <property type="molecule type" value="Genomic_DNA"/>
</dbReference>
<reference evidence="8" key="1">
    <citation type="submission" date="2019-02" db="EMBL/GenBank/DDBJ databases">
        <authorList>
            <person name="Gruber-Vodicka R. H."/>
            <person name="Seah K. B. B."/>
        </authorList>
    </citation>
    <scope>NUCLEOTIDE SEQUENCE</scope>
    <source>
        <strain evidence="8">BECK_S313</strain>
    </source>
</reference>
<evidence type="ECO:0000256" key="4">
    <source>
        <dbReference type="ARBA" id="ARBA00022759"/>
    </source>
</evidence>
<dbReference type="Pfam" id="PF07927">
    <property type="entry name" value="HicA_toxin"/>
    <property type="match status" value="1"/>
</dbReference>
<dbReference type="SUPFAM" id="SSF54786">
    <property type="entry name" value="YcfA/nrd intein domain"/>
    <property type="match status" value="1"/>
</dbReference>
<evidence type="ECO:0000256" key="5">
    <source>
        <dbReference type="ARBA" id="ARBA00022801"/>
    </source>
</evidence>
<dbReference type="AlphaFoldDB" id="A0A450WBU5"/>
<dbReference type="GO" id="GO:0003729">
    <property type="term" value="F:mRNA binding"/>
    <property type="evidence" value="ECO:0007669"/>
    <property type="project" value="InterPro"/>
</dbReference>
<comment type="similarity">
    <text evidence="1">Belongs to the HicA mRNA interferase family.</text>
</comment>
<sequence>MSRWSGMKAKRVLAALRRNGWDVKRSSGSHRILTKAGQPDVVFAFHDREETGPQMLARIAKHTGLDPEQL</sequence>
<keyword evidence="5" id="KW-0378">Hydrolase</keyword>
<dbReference type="InterPro" id="IPR038570">
    <property type="entry name" value="HicA_sf"/>
</dbReference>